<accession>A0AAW1L9X5</accession>
<dbReference type="AlphaFoldDB" id="A0AAW1L9X5"/>
<dbReference type="EMBL" id="JASPKY010000143">
    <property type="protein sequence ID" value="KAK9730701.1"/>
    <property type="molecule type" value="Genomic_DNA"/>
</dbReference>
<keyword evidence="2" id="KW-1185">Reference proteome</keyword>
<evidence type="ECO:0000313" key="1">
    <source>
        <dbReference type="EMBL" id="KAK9730701.1"/>
    </source>
</evidence>
<proteinExistence type="predicted"/>
<sequence length="66" mass="7084">MYPFSGETKKKEKDVGVATLGSNAAGIDALLSNTAPTPTADRSRQAVRRMRDTAADVQLFRAILFG</sequence>
<reference evidence="1 2" key="1">
    <citation type="journal article" date="2024" name="BMC Genomics">
        <title>De novo assembly and annotation of Popillia japonica's genome with initial clues to its potential as an invasive pest.</title>
        <authorList>
            <person name="Cucini C."/>
            <person name="Boschi S."/>
            <person name="Funari R."/>
            <person name="Cardaioli E."/>
            <person name="Iannotti N."/>
            <person name="Marturano G."/>
            <person name="Paoli F."/>
            <person name="Bruttini M."/>
            <person name="Carapelli A."/>
            <person name="Frati F."/>
            <person name="Nardi F."/>
        </authorList>
    </citation>
    <scope>NUCLEOTIDE SEQUENCE [LARGE SCALE GENOMIC DNA]</scope>
    <source>
        <strain evidence="1">DMR45628</strain>
    </source>
</reference>
<comment type="caution">
    <text evidence="1">The sequence shown here is derived from an EMBL/GenBank/DDBJ whole genome shotgun (WGS) entry which is preliminary data.</text>
</comment>
<name>A0AAW1L9X5_POPJA</name>
<organism evidence="1 2">
    <name type="scientific">Popillia japonica</name>
    <name type="common">Japanese beetle</name>
    <dbReference type="NCBI Taxonomy" id="7064"/>
    <lineage>
        <taxon>Eukaryota</taxon>
        <taxon>Metazoa</taxon>
        <taxon>Ecdysozoa</taxon>
        <taxon>Arthropoda</taxon>
        <taxon>Hexapoda</taxon>
        <taxon>Insecta</taxon>
        <taxon>Pterygota</taxon>
        <taxon>Neoptera</taxon>
        <taxon>Endopterygota</taxon>
        <taxon>Coleoptera</taxon>
        <taxon>Polyphaga</taxon>
        <taxon>Scarabaeiformia</taxon>
        <taxon>Scarabaeidae</taxon>
        <taxon>Rutelinae</taxon>
        <taxon>Popillia</taxon>
    </lineage>
</organism>
<evidence type="ECO:0000313" key="2">
    <source>
        <dbReference type="Proteomes" id="UP001458880"/>
    </source>
</evidence>
<dbReference type="Proteomes" id="UP001458880">
    <property type="component" value="Unassembled WGS sequence"/>
</dbReference>
<protein>
    <submittedName>
        <fullName evidence="1">Uncharacterized protein</fullName>
    </submittedName>
</protein>
<gene>
    <name evidence="1" type="ORF">QE152_g14322</name>
</gene>